<reference evidence="3" key="2">
    <citation type="submission" date="2022-01" db="EMBL/GenBank/DDBJ databases">
        <authorList>
            <person name="Yamashiro T."/>
            <person name="Shiraishi A."/>
            <person name="Satake H."/>
            <person name="Nakayama K."/>
        </authorList>
    </citation>
    <scope>NUCLEOTIDE SEQUENCE</scope>
</reference>
<evidence type="ECO:0000259" key="2">
    <source>
        <dbReference type="Pfam" id="PF07727"/>
    </source>
</evidence>
<feature type="compositionally biased region" description="Low complexity" evidence="1">
    <location>
        <begin position="596"/>
        <end position="611"/>
    </location>
</feature>
<protein>
    <submittedName>
        <fullName evidence="3">Ribonuclease H-like domain-containing protein</fullName>
    </submittedName>
</protein>
<dbReference type="Proteomes" id="UP001151760">
    <property type="component" value="Unassembled WGS sequence"/>
</dbReference>
<feature type="domain" description="Reverse transcriptase Ty1/copia-type" evidence="2">
    <location>
        <begin position="432"/>
        <end position="474"/>
    </location>
</feature>
<gene>
    <name evidence="3" type="ORF">Tco_1123233</name>
</gene>
<dbReference type="InterPro" id="IPR013103">
    <property type="entry name" value="RVT_2"/>
</dbReference>
<accession>A0ABQ5J2S1</accession>
<evidence type="ECO:0000313" key="4">
    <source>
        <dbReference type="Proteomes" id="UP001151760"/>
    </source>
</evidence>
<evidence type="ECO:0000256" key="1">
    <source>
        <dbReference type="SAM" id="MobiDB-lite"/>
    </source>
</evidence>
<sequence length="684" mass="77966">MRIQKDAKECSETSCLINFVTDLGNFDIAYDRFLKTHKSNEFMEAYLYKGKDINHKFLRSLPPLWSQIALIMRNKPDIDEIDIDDLYNNLRVYEDEMKKLVLSMGDLGFCDAVEINQVPSTSNQMDEDDLEKLDLRWHVVMLTVRVKKFIQRIGRNMDFKEKQLVSLDSHRLSMVAQDGLGGYGWCNNFNSRNSSNYALMVILLFKLIKFFDCEVVKERDELKIKIAKWEDSTKNLDEILNSQMSARDKSSLGYSTQLNELSEHHEMIMGLKLSTLPLQDLLQTQELTSFILKGWSYTKPAFRPKDLKQDVKTFGVKNMTTAGTRAVVNTGKGKMVTDLKKSRWVWRPKGEYLDHVGPKTVDHSAQEGGGNSRDCVTMNHAVVDCDKPLKKNKRRIGISKVQTRGKIDKASSVQQALAEAMQEELLQFKLQQVWILVDLPFSKKAIGTKWVFRNKRDERSIVVKNKAKLIAQGVLALYGLLQRHLEDYIWQCKKQTIVANSTTKAEYVAAAHCCGQYSDKHNMVAFLKKPNESVGFTEVVDFLKGSSLSPKSGGWDQFGSIVATALICLSSNRVKASAQMNPSQTVNPSPPHHLHSSITSSSSPTSSITNSSFPPLHHSHLLTTSFTTYSPPLYHHIYVILKQPFPERINSLEKELKDTKQTLGTQYFKFKSYKLLNFNILVDY</sequence>
<comment type="caution">
    <text evidence="3">The sequence shown here is derived from an EMBL/GenBank/DDBJ whole genome shotgun (WGS) entry which is preliminary data.</text>
</comment>
<keyword evidence="4" id="KW-1185">Reference proteome</keyword>
<name>A0ABQ5J2S1_9ASTR</name>
<dbReference type="Pfam" id="PF07727">
    <property type="entry name" value="RVT_2"/>
    <property type="match status" value="1"/>
</dbReference>
<organism evidence="3 4">
    <name type="scientific">Tanacetum coccineum</name>
    <dbReference type="NCBI Taxonomy" id="301880"/>
    <lineage>
        <taxon>Eukaryota</taxon>
        <taxon>Viridiplantae</taxon>
        <taxon>Streptophyta</taxon>
        <taxon>Embryophyta</taxon>
        <taxon>Tracheophyta</taxon>
        <taxon>Spermatophyta</taxon>
        <taxon>Magnoliopsida</taxon>
        <taxon>eudicotyledons</taxon>
        <taxon>Gunneridae</taxon>
        <taxon>Pentapetalae</taxon>
        <taxon>asterids</taxon>
        <taxon>campanulids</taxon>
        <taxon>Asterales</taxon>
        <taxon>Asteraceae</taxon>
        <taxon>Asteroideae</taxon>
        <taxon>Anthemideae</taxon>
        <taxon>Anthemidinae</taxon>
        <taxon>Tanacetum</taxon>
    </lineage>
</organism>
<dbReference type="EMBL" id="BQNB010021476">
    <property type="protein sequence ID" value="GJU06803.1"/>
    <property type="molecule type" value="Genomic_DNA"/>
</dbReference>
<reference evidence="3" key="1">
    <citation type="journal article" date="2022" name="Int. J. Mol. Sci.">
        <title>Draft Genome of Tanacetum Coccineum: Genomic Comparison of Closely Related Tanacetum-Family Plants.</title>
        <authorList>
            <person name="Yamashiro T."/>
            <person name="Shiraishi A."/>
            <person name="Nakayama K."/>
            <person name="Satake H."/>
        </authorList>
    </citation>
    <scope>NUCLEOTIDE SEQUENCE</scope>
</reference>
<evidence type="ECO:0000313" key="3">
    <source>
        <dbReference type="EMBL" id="GJU06803.1"/>
    </source>
</evidence>
<feature type="region of interest" description="Disordered" evidence="1">
    <location>
        <begin position="579"/>
        <end position="611"/>
    </location>
</feature>
<proteinExistence type="predicted"/>